<dbReference type="PANTHER" id="PTHR33908">
    <property type="entry name" value="MANNOSYLTRANSFERASE YKCB-RELATED"/>
    <property type="match status" value="1"/>
</dbReference>
<feature type="domain" description="Glycosyltransferase RgtA/B/C/D-like" evidence="9">
    <location>
        <begin position="105"/>
        <end position="230"/>
    </location>
</feature>
<keyword evidence="2" id="KW-1003">Cell membrane</keyword>
<gene>
    <name evidence="10" type="ORF">COT49_01095</name>
</gene>
<dbReference type="PANTHER" id="PTHR33908:SF11">
    <property type="entry name" value="MEMBRANE PROTEIN"/>
    <property type="match status" value="1"/>
</dbReference>
<reference evidence="11" key="1">
    <citation type="submission" date="2017-09" db="EMBL/GenBank/DDBJ databases">
        <title>Depth-based differentiation of microbial function through sediment-hosted aquifers and enrichment of novel symbionts in the deep terrestrial subsurface.</title>
        <authorList>
            <person name="Probst A.J."/>
            <person name="Ladd B."/>
            <person name="Jarett J.K."/>
            <person name="Geller-Mcgrath D.E."/>
            <person name="Sieber C.M.K."/>
            <person name="Emerson J.B."/>
            <person name="Anantharaman K."/>
            <person name="Thomas B.C."/>
            <person name="Malmstrom R."/>
            <person name="Stieglmeier M."/>
            <person name="Klingl A."/>
            <person name="Woyke T."/>
            <person name="Ryan C.M."/>
            <person name="Banfield J.F."/>
        </authorList>
    </citation>
    <scope>NUCLEOTIDE SEQUENCE [LARGE SCALE GENOMIC DNA]</scope>
</reference>
<dbReference type="GO" id="GO:0009103">
    <property type="term" value="P:lipopolysaccharide biosynthetic process"/>
    <property type="evidence" value="ECO:0007669"/>
    <property type="project" value="UniProtKB-ARBA"/>
</dbReference>
<proteinExistence type="predicted"/>
<evidence type="ECO:0000256" key="8">
    <source>
        <dbReference type="SAM" id="Phobius"/>
    </source>
</evidence>
<feature type="transmembrane region" description="Helical" evidence="8">
    <location>
        <begin position="190"/>
        <end position="207"/>
    </location>
</feature>
<evidence type="ECO:0000256" key="5">
    <source>
        <dbReference type="ARBA" id="ARBA00022692"/>
    </source>
</evidence>
<accession>A0A2H0XEA9</accession>
<feature type="transmembrane region" description="Helical" evidence="8">
    <location>
        <begin position="362"/>
        <end position="385"/>
    </location>
</feature>
<feature type="transmembrane region" description="Helical" evidence="8">
    <location>
        <begin position="161"/>
        <end position="184"/>
    </location>
</feature>
<dbReference type="Pfam" id="PF13231">
    <property type="entry name" value="PMT_2"/>
    <property type="match status" value="1"/>
</dbReference>
<keyword evidence="7 8" id="KW-0472">Membrane</keyword>
<feature type="transmembrane region" description="Helical" evidence="8">
    <location>
        <begin position="130"/>
        <end position="149"/>
    </location>
</feature>
<evidence type="ECO:0000256" key="2">
    <source>
        <dbReference type="ARBA" id="ARBA00022475"/>
    </source>
</evidence>
<feature type="transmembrane region" description="Helical" evidence="8">
    <location>
        <begin position="313"/>
        <end position="331"/>
    </location>
</feature>
<feature type="transmembrane region" description="Helical" evidence="8">
    <location>
        <begin position="290"/>
        <end position="307"/>
    </location>
</feature>
<evidence type="ECO:0000256" key="4">
    <source>
        <dbReference type="ARBA" id="ARBA00022679"/>
    </source>
</evidence>
<keyword evidence="6 8" id="KW-1133">Transmembrane helix</keyword>
<dbReference type="GO" id="GO:0016763">
    <property type="term" value="F:pentosyltransferase activity"/>
    <property type="evidence" value="ECO:0007669"/>
    <property type="project" value="TreeGrafter"/>
</dbReference>
<evidence type="ECO:0000313" key="11">
    <source>
        <dbReference type="Proteomes" id="UP000230340"/>
    </source>
</evidence>
<evidence type="ECO:0000313" key="10">
    <source>
        <dbReference type="EMBL" id="PIS23274.1"/>
    </source>
</evidence>
<protein>
    <recommendedName>
        <fullName evidence="9">Glycosyltransferase RgtA/B/C/D-like domain-containing protein</fullName>
    </recommendedName>
</protein>
<dbReference type="GO" id="GO:0005886">
    <property type="term" value="C:plasma membrane"/>
    <property type="evidence" value="ECO:0007669"/>
    <property type="project" value="UniProtKB-SubCell"/>
</dbReference>
<dbReference type="Proteomes" id="UP000230340">
    <property type="component" value="Unassembled WGS sequence"/>
</dbReference>
<dbReference type="AlphaFoldDB" id="A0A2H0XEA9"/>
<evidence type="ECO:0000256" key="7">
    <source>
        <dbReference type="ARBA" id="ARBA00023136"/>
    </source>
</evidence>
<dbReference type="InterPro" id="IPR050297">
    <property type="entry name" value="LipidA_mod_glycosyltrf_83"/>
</dbReference>
<dbReference type="EMBL" id="PEYT01000006">
    <property type="protein sequence ID" value="PIS23274.1"/>
    <property type="molecule type" value="Genomic_DNA"/>
</dbReference>
<feature type="transmembrane region" description="Helical" evidence="8">
    <location>
        <begin position="338"/>
        <end position="356"/>
    </location>
</feature>
<evidence type="ECO:0000256" key="3">
    <source>
        <dbReference type="ARBA" id="ARBA00022676"/>
    </source>
</evidence>
<comment type="caution">
    <text evidence="10">The sequence shown here is derived from an EMBL/GenBank/DDBJ whole genome shotgun (WGS) entry which is preliminary data.</text>
</comment>
<sequence length="522" mass="59216">MKKDFFIFVILILSLAVRLTGINFGLPLELHPDEGRLIYPANSMAVHFMDSLQGWGDTAFFNPHMFYYGGFSIYLMMFLIKSVSFTLGGFGLIDISNIGYAFALARITTTFFGVLTVYIVYLLTKKLVDIKAGLISALFIAFFPTHVILSHYLSPDIIAAFFGILCVYLLFSGKFYLSAIALGLGVGTKYYPATLVLLIIPYCLFTVKETILSRLSIIFRVGIISLAFFLLTNPHVVLSFPEFFSDMQSQFLRNSGGIMGAVSPRFLYLLVNDDTSSMGKFFGNSLFSDLGPFSLIMVIFSLIAGFVNQNKKIRFLSIFSIFYFCFVSFPISKEMRWLTFEFPILAVLAGSFVTSFKRVNLTYTLTVLLLIYPLSKSIISAAAFAKGDTRTEAIKWVEDNLPKNSTIISDHIQVARAPFDSDKFHVIEILHNKYNTGGIFETERPFDLSYQSKPFYMVTNEKYYDYYTSSDFISLFPQLSQKWLLFYSKITSELELIKCFKSFESDIVPFTGPDICVYRLDD</sequence>
<feature type="transmembrane region" description="Helical" evidence="8">
    <location>
        <begin position="100"/>
        <end position="124"/>
    </location>
</feature>
<keyword evidence="4" id="KW-0808">Transferase</keyword>
<organism evidence="10 11">
    <name type="scientific">candidate division WWE3 bacterium CG08_land_8_20_14_0_20_40_13</name>
    <dbReference type="NCBI Taxonomy" id="1975084"/>
    <lineage>
        <taxon>Bacteria</taxon>
        <taxon>Katanobacteria</taxon>
    </lineage>
</organism>
<keyword evidence="3" id="KW-0328">Glycosyltransferase</keyword>
<feature type="transmembrane region" description="Helical" evidence="8">
    <location>
        <begin position="71"/>
        <end position="93"/>
    </location>
</feature>
<keyword evidence="5 8" id="KW-0812">Transmembrane</keyword>
<feature type="transmembrane region" description="Helical" evidence="8">
    <location>
        <begin position="214"/>
        <end position="231"/>
    </location>
</feature>
<dbReference type="InterPro" id="IPR038731">
    <property type="entry name" value="RgtA/B/C-like"/>
</dbReference>
<evidence type="ECO:0000256" key="1">
    <source>
        <dbReference type="ARBA" id="ARBA00004651"/>
    </source>
</evidence>
<evidence type="ECO:0000256" key="6">
    <source>
        <dbReference type="ARBA" id="ARBA00022989"/>
    </source>
</evidence>
<evidence type="ECO:0000259" key="9">
    <source>
        <dbReference type="Pfam" id="PF13231"/>
    </source>
</evidence>
<comment type="subcellular location">
    <subcellularLocation>
        <location evidence="1">Cell membrane</location>
        <topology evidence="1">Multi-pass membrane protein</topology>
    </subcellularLocation>
</comment>
<name>A0A2H0XEA9_UNCKA</name>